<feature type="coiled-coil region" evidence="1">
    <location>
        <begin position="1218"/>
        <end position="1273"/>
    </location>
</feature>
<sequence length="1366" mass="160036">MSGEPDDNRSPHYKPTLGHSTQTFDHLTAQNPLEEEFCEEIVLDKETEREVIETLHLQNQKIEEYEETITDLRLKVSQLDVYKQQVSNLQSQIKVLDEKFKLTSFDTENAKIHQLQSCIEHLTQKEQAMSNEAESKTQEIKYLTERVEEKNGQIRDLRRQLERKEEICGEMNLDVSAIQTQMQSKEQDWKYKVEDLQKRNEHLLTQNKTLEENIQELNNYIEENQREIQEFSMSVSTKESALSKLRKEVEKYKRERDEANKRAKSLIKDSQQASFLESQIKEFSKTIDKLSKDTDYEKKKNSKIVKENASLRKELERIQKKISGSNDPSSLKSRLGESQNKLSVASTTLTQKEKECKDLEMSLNEKKSEVKEILAYTCSYITSIMTWIDNSFLTILQGYSEDLERDYEEKPDILRIYDSVPEQLSLRKGSKSKHNLLGHLESLKSMLTDTKVEVVKKFKKERKKYSSLKAQMQETSSFKDDIITDFENLKEEMLKVEKDLNLKKSEVETHKSNVIDLKDQLKRKEDFIQDFQQDNTRFIWGAVYSLFSIKQKFDGSQLIKDSVDKLQKNIPLMDTLSKEINDPERYKGLTLEEKKEAIMHLISIINDITTTLHTETQRLSENKKQVKDLKHKLEQKKLEFDLKRDEILNQKEAEISTLRAEFEEKYDKFIETNKQEVSAEKEEVQKELDSLLAAKNEVEQQAECLKTEVEDLRKELKFTSKSNGYMKNILCSLLYRAEELVFQKNLLKKEYSFLSNQLGFCNEEVEKLKEIIENLNERIALKSMKESMLDHIRNQKDMSMSISDLEHINLNETRSINKYTKIMKFRKSVIVVMAINRMKLYSQGYYGKSLTTLKSFKDINFSSDSHYNEISKKIRMLSIPERNLNNDLSILADCREESGSLSPRNDNQKYPKFETVSNMELTLNNEYGSVTKKLYTEPEYDPLKSISESKNNSVESDEDVEKYLVPIVDHIIEWQNNINKTRFQVTQRKRNRRHNNDYHSTLGIIQNYNICDLYETLPQLLVTGLRPIRHFMKSLTEKQILKNYLESCTNYSDPLPYDTQYLLFVFLPAQYMAKGCYSLDSGILTTKKKISTLEHRLTSSEEDLQRTQDTLESIEREAIDFSKKNEQYESLIRKLNQEKEDMVDKGEYENLLAERHQIYLELNSIKHTKDDITQQLKLVTEAEKGNESKVNEISIKLTETLHKLETVVKEKDLANLEIKSLNNILAQKDSLIKEKEIEKSSSVSSAKDLENAIKKLRLDRENLIHDNTDLLKENKKLHSNIIELNDLIALEKQKYLEREDPHPKVPYFSSGSKDFHNTGHKTAEFQYSEEKENSSINSIRNIRSQEPSTVPLYGMIEKNRSLSKNR</sequence>
<reference evidence="3" key="1">
    <citation type="submission" date="2023-07" db="EMBL/GenBank/DDBJ databases">
        <authorList>
            <consortium name="AG Swart"/>
            <person name="Singh M."/>
            <person name="Singh A."/>
            <person name="Seah K."/>
            <person name="Emmerich C."/>
        </authorList>
    </citation>
    <scope>NUCLEOTIDE SEQUENCE</scope>
    <source>
        <strain evidence="3">DP1</strain>
    </source>
</reference>
<name>A0AAD1U7S1_EUPCR</name>
<proteinExistence type="predicted"/>
<dbReference type="Proteomes" id="UP001295684">
    <property type="component" value="Unassembled WGS sequence"/>
</dbReference>
<feature type="coiled-coil region" evidence="1">
    <location>
        <begin position="455"/>
        <end position="506"/>
    </location>
</feature>
<feature type="compositionally biased region" description="Basic and acidic residues" evidence="2">
    <location>
        <begin position="1323"/>
        <end position="1333"/>
    </location>
</feature>
<feature type="region of interest" description="Disordered" evidence="2">
    <location>
        <begin position="322"/>
        <end position="347"/>
    </location>
</feature>
<dbReference type="Gene3D" id="1.10.287.1490">
    <property type="match status" value="1"/>
</dbReference>
<evidence type="ECO:0000313" key="3">
    <source>
        <dbReference type="EMBL" id="CAI2363837.1"/>
    </source>
</evidence>
<protein>
    <submittedName>
        <fullName evidence="3">Uncharacterized protein</fullName>
    </submittedName>
</protein>
<evidence type="ECO:0000256" key="2">
    <source>
        <dbReference type="SAM" id="MobiDB-lite"/>
    </source>
</evidence>
<dbReference type="PANTHER" id="PTHR23159">
    <property type="entry name" value="CENTROSOMAL PROTEIN 2"/>
    <property type="match status" value="1"/>
</dbReference>
<dbReference type="EMBL" id="CAMPGE010004987">
    <property type="protein sequence ID" value="CAI2363837.1"/>
    <property type="molecule type" value="Genomic_DNA"/>
</dbReference>
<keyword evidence="1" id="KW-0175">Coiled coil</keyword>
<feature type="region of interest" description="Disordered" evidence="2">
    <location>
        <begin position="1"/>
        <end position="25"/>
    </location>
</feature>
<feature type="coiled-coil region" evidence="1">
    <location>
        <begin position="55"/>
        <end position="321"/>
    </location>
</feature>
<organism evidence="3 4">
    <name type="scientific">Euplotes crassus</name>
    <dbReference type="NCBI Taxonomy" id="5936"/>
    <lineage>
        <taxon>Eukaryota</taxon>
        <taxon>Sar</taxon>
        <taxon>Alveolata</taxon>
        <taxon>Ciliophora</taxon>
        <taxon>Intramacronucleata</taxon>
        <taxon>Spirotrichea</taxon>
        <taxon>Hypotrichia</taxon>
        <taxon>Euplotida</taxon>
        <taxon>Euplotidae</taxon>
        <taxon>Moneuplotes</taxon>
    </lineage>
</organism>
<feature type="coiled-coil region" evidence="1">
    <location>
        <begin position="616"/>
        <end position="722"/>
    </location>
</feature>
<dbReference type="PANTHER" id="PTHR23159:SF60">
    <property type="entry name" value="SPINDLE ASSEMBLY ABNORMAL PROTEIN 4"/>
    <property type="match status" value="1"/>
</dbReference>
<comment type="caution">
    <text evidence="3">The sequence shown here is derived from an EMBL/GenBank/DDBJ whole genome shotgun (WGS) entry which is preliminary data.</text>
</comment>
<evidence type="ECO:0000256" key="1">
    <source>
        <dbReference type="SAM" id="Coils"/>
    </source>
</evidence>
<gene>
    <name evidence="3" type="ORF">ECRASSUSDP1_LOCUS5177</name>
</gene>
<feature type="region of interest" description="Disordered" evidence="2">
    <location>
        <begin position="1323"/>
        <end position="1343"/>
    </location>
</feature>
<evidence type="ECO:0000313" key="4">
    <source>
        <dbReference type="Proteomes" id="UP001295684"/>
    </source>
</evidence>
<feature type="compositionally biased region" description="Basic and acidic residues" evidence="2">
    <location>
        <begin position="1"/>
        <end position="10"/>
    </location>
</feature>
<feature type="coiled-coil region" evidence="1">
    <location>
        <begin position="1090"/>
        <end position="1145"/>
    </location>
</feature>
<feature type="coiled-coil region" evidence="1">
    <location>
        <begin position="758"/>
        <end position="785"/>
    </location>
</feature>
<keyword evidence="4" id="KW-1185">Reference proteome</keyword>
<feature type="compositionally biased region" description="Low complexity" evidence="2">
    <location>
        <begin position="1334"/>
        <end position="1343"/>
    </location>
</feature>
<accession>A0AAD1U7S1</accession>